<keyword evidence="10" id="KW-1185">Reference proteome</keyword>
<evidence type="ECO:0000256" key="5">
    <source>
        <dbReference type="ARBA" id="ARBA00023163"/>
    </source>
</evidence>
<dbReference type="InterPro" id="IPR036388">
    <property type="entry name" value="WH-like_DNA-bd_sf"/>
</dbReference>
<dbReference type="Pfam" id="PF04542">
    <property type="entry name" value="Sigma70_r2"/>
    <property type="match status" value="1"/>
</dbReference>
<reference evidence="10" key="1">
    <citation type="submission" date="2016-10" db="EMBL/GenBank/DDBJ databases">
        <authorList>
            <person name="Varghese N."/>
            <person name="Submissions S."/>
        </authorList>
    </citation>
    <scope>NUCLEOTIDE SEQUENCE [LARGE SCALE GENOMIC DNA]</scope>
    <source>
        <strain evidence="10">DSM 18609</strain>
    </source>
</reference>
<dbReference type="InterPro" id="IPR013324">
    <property type="entry name" value="RNA_pol_sigma_r3/r4-like"/>
</dbReference>
<keyword evidence="2 6" id="KW-0805">Transcription regulation</keyword>
<dbReference type="Gene3D" id="1.10.1740.10">
    <property type="match status" value="1"/>
</dbReference>
<dbReference type="GO" id="GO:0016987">
    <property type="term" value="F:sigma factor activity"/>
    <property type="evidence" value="ECO:0007669"/>
    <property type="project" value="UniProtKB-KW"/>
</dbReference>
<proteinExistence type="inferred from homology"/>
<dbReference type="EMBL" id="FMZH01000007">
    <property type="protein sequence ID" value="SDD70135.1"/>
    <property type="molecule type" value="Genomic_DNA"/>
</dbReference>
<evidence type="ECO:0000259" key="8">
    <source>
        <dbReference type="Pfam" id="PF08281"/>
    </source>
</evidence>
<evidence type="ECO:0000256" key="4">
    <source>
        <dbReference type="ARBA" id="ARBA00023125"/>
    </source>
</evidence>
<dbReference type="GO" id="GO:0003677">
    <property type="term" value="F:DNA binding"/>
    <property type="evidence" value="ECO:0007669"/>
    <property type="project" value="UniProtKB-KW"/>
</dbReference>
<dbReference type="InterPro" id="IPR013249">
    <property type="entry name" value="RNA_pol_sigma70_r4_t2"/>
</dbReference>
<evidence type="ECO:0000256" key="6">
    <source>
        <dbReference type="RuleBase" id="RU000716"/>
    </source>
</evidence>
<evidence type="ECO:0000256" key="2">
    <source>
        <dbReference type="ARBA" id="ARBA00023015"/>
    </source>
</evidence>
<accession>A0A1G6WYQ8</accession>
<evidence type="ECO:0000313" key="10">
    <source>
        <dbReference type="Proteomes" id="UP000199455"/>
    </source>
</evidence>
<dbReference type="Pfam" id="PF08281">
    <property type="entry name" value="Sigma70_r4_2"/>
    <property type="match status" value="1"/>
</dbReference>
<dbReference type="InterPro" id="IPR014284">
    <property type="entry name" value="RNA_pol_sigma-70_dom"/>
</dbReference>
<name>A0A1G6WYQ8_9SPHI</name>
<dbReference type="Proteomes" id="UP000199455">
    <property type="component" value="Unassembled WGS sequence"/>
</dbReference>
<dbReference type="Gene3D" id="1.10.10.10">
    <property type="entry name" value="Winged helix-like DNA-binding domain superfamily/Winged helix DNA-binding domain"/>
    <property type="match status" value="1"/>
</dbReference>
<dbReference type="STRING" id="390242.SAMN04488024_107143"/>
<dbReference type="GO" id="GO:0006352">
    <property type="term" value="P:DNA-templated transcription initiation"/>
    <property type="evidence" value="ECO:0007669"/>
    <property type="project" value="InterPro"/>
</dbReference>
<dbReference type="NCBIfam" id="TIGR02937">
    <property type="entry name" value="sigma70-ECF"/>
    <property type="match status" value="1"/>
</dbReference>
<dbReference type="RefSeq" id="WP_090770364.1">
    <property type="nucleotide sequence ID" value="NZ_FMZH01000007.1"/>
</dbReference>
<gene>
    <name evidence="9" type="ORF">SAMN04488024_107143</name>
</gene>
<dbReference type="InterPro" id="IPR007627">
    <property type="entry name" value="RNA_pol_sigma70_r2"/>
</dbReference>
<dbReference type="InterPro" id="IPR000838">
    <property type="entry name" value="RNA_pol_sigma70_ECF_CS"/>
</dbReference>
<dbReference type="AlphaFoldDB" id="A0A1G6WYQ8"/>
<dbReference type="CDD" id="cd06171">
    <property type="entry name" value="Sigma70_r4"/>
    <property type="match status" value="1"/>
</dbReference>
<evidence type="ECO:0000256" key="1">
    <source>
        <dbReference type="ARBA" id="ARBA00010641"/>
    </source>
</evidence>
<evidence type="ECO:0000259" key="7">
    <source>
        <dbReference type="Pfam" id="PF04542"/>
    </source>
</evidence>
<sequence>MNANQFNLEIFNHSTALKSYALKFTKDLEDADDLVQDTMVKALRHFEKFQAGTNLKAWLFVILKNTFLNTYHKTAKKHALITQDDEISSANLMKSSTSNAAVGGFVLGDIKKALDALPQAYAIPFTRYVEGYKYEEIAQELRIPIGTLKTRIHAARELLKKRLEIYKSRIN</sequence>
<comment type="similarity">
    <text evidence="1 6">Belongs to the sigma-70 factor family. ECF subfamily.</text>
</comment>
<evidence type="ECO:0000313" key="9">
    <source>
        <dbReference type="EMBL" id="SDD70135.1"/>
    </source>
</evidence>
<evidence type="ECO:0000256" key="3">
    <source>
        <dbReference type="ARBA" id="ARBA00023082"/>
    </source>
</evidence>
<dbReference type="SUPFAM" id="SSF88946">
    <property type="entry name" value="Sigma2 domain of RNA polymerase sigma factors"/>
    <property type="match status" value="1"/>
</dbReference>
<protein>
    <recommendedName>
        <fullName evidence="6">RNA polymerase sigma factor</fullName>
    </recommendedName>
</protein>
<dbReference type="PROSITE" id="PS01063">
    <property type="entry name" value="SIGMA70_ECF"/>
    <property type="match status" value="1"/>
</dbReference>
<dbReference type="PANTHER" id="PTHR43133">
    <property type="entry name" value="RNA POLYMERASE ECF-TYPE SIGMA FACTO"/>
    <property type="match status" value="1"/>
</dbReference>
<keyword evidence="5 6" id="KW-0804">Transcription</keyword>
<dbReference type="InterPro" id="IPR039425">
    <property type="entry name" value="RNA_pol_sigma-70-like"/>
</dbReference>
<keyword evidence="3 6" id="KW-0731">Sigma factor</keyword>
<organism evidence="9 10">
    <name type="scientific">Pedobacter soli</name>
    <dbReference type="NCBI Taxonomy" id="390242"/>
    <lineage>
        <taxon>Bacteria</taxon>
        <taxon>Pseudomonadati</taxon>
        <taxon>Bacteroidota</taxon>
        <taxon>Sphingobacteriia</taxon>
        <taxon>Sphingobacteriales</taxon>
        <taxon>Sphingobacteriaceae</taxon>
        <taxon>Pedobacter</taxon>
    </lineage>
</organism>
<keyword evidence="4 6" id="KW-0238">DNA-binding</keyword>
<feature type="domain" description="RNA polymerase sigma factor 70 region 4 type 2" evidence="8">
    <location>
        <begin position="109"/>
        <end position="159"/>
    </location>
</feature>
<dbReference type="InterPro" id="IPR013325">
    <property type="entry name" value="RNA_pol_sigma_r2"/>
</dbReference>
<feature type="domain" description="RNA polymerase sigma-70 region 2" evidence="7">
    <location>
        <begin position="13"/>
        <end position="74"/>
    </location>
</feature>
<dbReference type="PANTHER" id="PTHR43133:SF25">
    <property type="entry name" value="RNA POLYMERASE SIGMA FACTOR RFAY-RELATED"/>
    <property type="match status" value="1"/>
</dbReference>
<dbReference type="SUPFAM" id="SSF88659">
    <property type="entry name" value="Sigma3 and sigma4 domains of RNA polymerase sigma factors"/>
    <property type="match status" value="1"/>
</dbReference>